<sequence length="130" mass="13924">TTSTTSLADPNSPELFKQHIQIAMEQVARVSALARSALNGIQNAYQAGINPAQTQADLAALDHALHGLAEVLRQSGVGAYPLPEPDTRNATPPTEQELIADTTRGVQQLYEEFKRMQESSAVVANLLATT</sequence>
<accession>A0AAD4GEB6</accession>
<dbReference type="EMBL" id="WHUW01000015">
    <property type="protein sequence ID" value="KAF8439089.1"/>
    <property type="molecule type" value="Genomic_DNA"/>
</dbReference>
<evidence type="ECO:0000313" key="1">
    <source>
        <dbReference type="EMBL" id="KAF8439089.1"/>
    </source>
</evidence>
<comment type="caution">
    <text evidence="1">The sequence shown here is derived from an EMBL/GenBank/DDBJ whole genome shotgun (WGS) entry which is preliminary data.</text>
</comment>
<organism evidence="1 2">
    <name type="scientific">Boletus edulis BED1</name>
    <dbReference type="NCBI Taxonomy" id="1328754"/>
    <lineage>
        <taxon>Eukaryota</taxon>
        <taxon>Fungi</taxon>
        <taxon>Dikarya</taxon>
        <taxon>Basidiomycota</taxon>
        <taxon>Agaricomycotina</taxon>
        <taxon>Agaricomycetes</taxon>
        <taxon>Agaricomycetidae</taxon>
        <taxon>Boletales</taxon>
        <taxon>Boletineae</taxon>
        <taxon>Boletaceae</taxon>
        <taxon>Boletoideae</taxon>
        <taxon>Boletus</taxon>
    </lineage>
</organism>
<dbReference type="AlphaFoldDB" id="A0AAD4GEB6"/>
<feature type="non-terminal residue" evidence="1">
    <location>
        <position position="130"/>
    </location>
</feature>
<gene>
    <name evidence="1" type="ORF">L210DRAFT_3327199</name>
</gene>
<name>A0AAD4GEB6_BOLED</name>
<proteinExistence type="predicted"/>
<protein>
    <submittedName>
        <fullName evidence="1">Uncharacterized protein</fullName>
    </submittedName>
</protein>
<keyword evidence="2" id="KW-1185">Reference proteome</keyword>
<evidence type="ECO:0000313" key="2">
    <source>
        <dbReference type="Proteomes" id="UP001194468"/>
    </source>
</evidence>
<dbReference type="Proteomes" id="UP001194468">
    <property type="component" value="Unassembled WGS sequence"/>
</dbReference>
<feature type="non-terminal residue" evidence="1">
    <location>
        <position position="1"/>
    </location>
</feature>
<reference evidence="1" key="2">
    <citation type="journal article" date="2020" name="Nat. Commun.">
        <title>Large-scale genome sequencing of mycorrhizal fungi provides insights into the early evolution of symbiotic traits.</title>
        <authorList>
            <person name="Miyauchi S."/>
            <person name="Kiss E."/>
            <person name="Kuo A."/>
            <person name="Drula E."/>
            <person name="Kohler A."/>
            <person name="Sanchez-Garcia M."/>
            <person name="Morin E."/>
            <person name="Andreopoulos B."/>
            <person name="Barry K.W."/>
            <person name="Bonito G."/>
            <person name="Buee M."/>
            <person name="Carver A."/>
            <person name="Chen C."/>
            <person name="Cichocki N."/>
            <person name="Clum A."/>
            <person name="Culley D."/>
            <person name="Crous P.W."/>
            <person name="Fauchery L."/>
            <person name="Girlanda M."/>
            <person name="Hayes R.D."/>
            <person name="Keri Z."/>
            <person name="LaButti K."/>
            <person name="Lipzen A."/>
            <person name="Lombard V."/>
            <person name="Magnuson J."/>
            <person name="Maillard F."/>
            <person name="Murat C."/>
            <person name="Nolan M."/>
            <person name="Ohm R.A."/>
            <person name="Pangilinan J."/>
            <person name="Pereira M.F."/>
            <person name="Perotto S."/>
            <person name="Peter M."/>
            <person name="Pfister S."/>
            <person name="Riley R."/>
            <person name="Sitrit Y."/>
            <person name="Stielow J.B."/>
            <person name="Szollosi G."/>
            <person name="Zifcakova L."/>
            <person name="Stursova M."/>
            <person name="Spatafora J.W."/>
            <person name="Tedersoo L."/>
            <person name="Vaario L.M."/>
            <person name="Yamada A."/>
            <person name="Yan M."/>
            <person name="Wang P."/>
            <person name="Xu J."/>
            <person name="Bruns T."/>
            <person name="Baldrian P."/>
            <person name="Vilgalys R."/>
            <person name="Dunand C."/>
            <person name="Henrissat B."/>
            <person name="Grigoriev I.V."/>
            <person name="Hibbett D."/>
            <person name="Nagy L.G."/>
            <person name="Martin F.M."/>
        </authorList>
    </citation>
    <scope>NUCLEOTIDE SEQUENCE</scope>
    <source>
        <strain evidence="1">BED1</strain>
    </source>
</reference>
<reference evidence="1" key="1">
    <citation type="submission" date="2019-10" db="EMBL/GenBank/DDBJ databases">
        <authorList>
            <consortium name="DOE Joint Genome Institute"/>
            <person name="Kuo A."/>
            <person name="Miyauchi S."/>
            <person name="Kiss E."/>
            <person name="Drula E."/>
            <person name="Kohler A."/>
            <person name="Sanchez-Garcia M."/>
            <person name="Andreopoulos B."/>
            <person name="Barry K.W."/>
            <person name="Bonito G."/>
            <person name="Buee M."/>
            <person name="Carver A."/>
            <person name="Chen C."/>
            <person name="Cichocki N."/>
            <person name="Clum A."/>
            <person name="Culley D."/>
            <person name="Crous P.W."/>
            <person name="Fauchery L."/>
            <person name="Girlanda M."/>
            <person name="Hayes R."/>
            <person name="Keri Z."/>
            <person name="LaButti K."/>
            <person name="Lipzen A."/>
            <person name="Lombard V."/>
            <person name="Magnuson J."/>
            <person name="Maillard F."/>
            <person name="Morin E."/>
            <person name="Murat C."/>
            <person name="Nolan M."/>
            <person name="Ohm R."/>
            <person name="Pangilinan J."/>
            <person name="Pereira M."/>
            <person name="Perotto S."/>
            <person name="Peter M."/>
            <person name="Riley R."/>
            <person name="Sitrit Y."/>
            <person name="Stielow B."/>
            <person name="Szollosi G."/>
            <person name="Zifcakova L."/>
            <person name="Stursova M."/>
            <person name="Spatafora J.W."/>
            <person name="Tedersoo L."/>
            <person name="Vaario L.-M."/>
            <person name="Yamada A."/>
            <person name="Yan M."/>
            <person name="Wang P."/>
            <person name="Xu J."/>
            <person name="Bruns T."/>
            <person name="Baldrian P."/>
            <person name="Vilgalys R."/>
            <person name="Henrissat B."/>
            <person name="Grigoriev I.V."/>
            <person name="Hibbett D."/>
            <person name="Nagy L.G."/>
            <person name="Martin F.M."/>
        </authorList>
    </citation>
    <scope>NUCLEOTIDE SEQUENCE</scope>
    <source>
        <strain evidence="1">BED1</strain>
    </source>
</reference>